<dbReference type="EMBL" id="CM045761">
    <property type="protein sequence ID" value="KAI8015766.1"/>
    <property type="molecule type" value="Genomic_DNA"/>
</dbReference>
<evidence type="ECO:0000313" key="1">
    <source>
        <dbReference type="EMBL" id="KAI8015766.1"/>
    </source>
</evidence>
<evidence type="ECO:0000313" key="2">
    <source>
        <dbReference type="Proteomes" id="UP001060215"/>
    </source>
</evidence>
<keyword evidence="2" id="KW-1185">Reference proteome</keyword>
<accession>A0ACC0HRI4</accession>
<dbReference type="Proteomes" id="UP001060215">
    <property type="component" value="Chromosome 4"/>
</dbReference>
<reference evidence="1 2" key="1">
    <citation type="journal article" date="2022" name="Plant J.">
        <title>Chromosome-level genome of Camellia lanceoleosa provides a valuable resource for understanding genome evolution and self-incompatibility.</title>
        <authorList>
            <person name="Gong W."/>
            <person name="Xiao S."/>
            <person name="Wang L."/>
            <person name="Liao Z."/>
            <person name="Chang Y."/>
            <person name="Mo W."/>
            <person name="Hu G."/>
            <person name="Li W."/>
            <person name="Zhao G."/>
            <person name="Zhu H."/>
            <person name="Hu X."/>
            <person name="Ji K."/>
            <person name="Xiang X."/>
            <person name="Song Q."/>
            <person name="Yuan D."/>
            <person name="Jin S."/>
            <person name="Zhang L."/>
        </authorList>
    </citation>
    <scope>NUCLEOTIDE SEQUENCE [LARGE SCALE GENOMIC DNA]</scope>
    <source>
        <strain evidence="1">SQ_2022a</strain>
    </source>
</reference>
<proteinExistence type="predicted"/>
<comment type="caution">
    <text evidence="1">The sequence shown here is derived from an EMBL/GenBank/DDBJ whole genome shotgun (WGS) entry which is preliminary data.</text>
</comment>
<gene>
    <name evidence="1" type="ORF">LOK49_LG05G00360</name>
</gene>
<sequence>MELEHFSHDHPLILYTELMYDGDDDDGVAKISCYACEQLIISCQSYYGCNRCWFFLHKSCAELPKKITHPSHLEHPLALFSNPTYNSGCDFCGESCNRFIYQCSPCKFDVHLKCASVAYSIQKRIEHKSHTQHQLISLQKPAMFFCDACGTKHEGTSYLCTTCGFWVNQHCADSLPSTIKLTNHPHPLTLIYSMPFEYDGPWANCAICGEQVYRRNWVYYCSDSECKYFVHVNCATSETERYIEYKSELNLVDSGITTSNTKLSRECKADTKGEIFDPNLINLPMPNEFDDLVTQFIKGIRLQGMYEGATKIQHGSHRHPLIFFDKQLDSESCSTGNKLPLLNEVMKNDKKCKGCARTISAPFFYCAKCNFFLHEWCAELPIELRHPCHPEHPLLLTKKFHLFGCTCCGSDSISFIFRCTTCEYSIDCKCASLPRIIRHKAHKHTLALRQTWSARCSACNDVYHRCAFVCDPCNLNICVGCAVLPDTVSHRYDKHPFTLTYSPPLKDPNVDEEYYCEICEGEINPKLWFYHCQMTDQSLHTLCIRPIDWNPNVKRIEFHHHHPHHLLRRAQIPKENSAIQSPCSQCGEYFRNDSHMYYECPRCSFFLYRCSFSK</sequence>
<protein>
    <submittedName>
        <fullName evidence="1">Uncharacterized protein</fullName>
    </submittedName>
</protein>
<organism evidence="1 2">
    <name type="scientific">Camellia lanceoleosa</name>
    <dbReference type="NCBI Taxonomy" id="1840588"/>
    <lineage>
        <taxon>Eukaryota</taxon>
        <taxon>Viridiplantae</taxon>
        <taxon>Streptophyta</taxon>
        <taxon>Embryophyta</taxon>
        <taxon>Tracheophyta</taxon>
        <taxon>Spermatophyta</taxon>
        <taxon>Magnoliopsida</taxon>
        <taxon>eudicotyledons</taxon>
        <taxon>Gunneridae</taxon>
        <taxon>Pentapetalae</taxon>
        <taxon>asterids</taxon>
        <taxon>Ericales</taxon>
        <taxon>Theaceae</taxon>
        <taxon>Camellia</taxon>
    </lineage>
</organism>
<name>A0ACC0HRI4_9ERIC</name>